<reference evidence="10 11" key="1">
    <citation type="submission" date="2022-10" db="EMBL/GenBank/DDBJ databases">
        <authorList>
            <person name="Xie J."/>
            <person name="Shen N."/>
        </authorList>
    </citation>
    <scope>NUCLEOTIDE SEQUENCE [LARGE SCALE GENOMIC DNA]</scope>
    <source>
        <strain evidence="10 11">DSM 41681</strain>
    </source>
</reference>
<evidence type="ECO:0000256" key="2">
    <source>
        <dbReference type="ARBA" id="ARBA00022527"/>
    </source>
</evidence>
<evidence type="ECO:0000256" key="4">
    <source>
        <dbReference type="ARBA" id="ARBA00022741"/>
    </source>
</evidence>
<dbReference type="SUPFAM" id="SSF56112">
    <property type="entry name" value="Protein kinase-like (PK-like)"/>
    <property type="match status" value="1"/>
</dbReference>
<evidence type="ECO:0000256" key="7">
    <source>
        <dbReference type="PROSITE-ProRule" id="PRU10141"/>
    </source>
</evidence>
<feature type="compositionally biased region" description="Basic and acidic residues" evidence="8">
    <location>
        <begin position="422"/>
        <end position="442"/>
    </location>
</feature>
<feature type="domain" description="Protein kinase" evidence="9">
    <location>
        <begin position="14"/>
        <end position="288"/>
    </location>
</feature>
<keyword evidence="6 7" id="KW-0067">ATP-binding</keyword>
<dbReference type="InterPro" id="IPR017441">
    <property type="entry name" value="Protein_kinase_ATP_BS"/>
</dbReference>
<dbReference type="CDD" id="cd14014">
    <property type="entry name" value="STKc_PknB_like"/>
    <property type="match status" value="1"/>
</dbReference>
<dbReference type="PROSITE" id="PS00107">
    <property type="entry name" value="PROTEIN_KINASE_ATP"/>
    <property type="match status" value="1"/>
</dbReference>
<feature type="compositionally biased region" description="Low complexity" evidence="8">
    <location>
        <begin position="493"/>
        <end position="546"/>
    </location>
</feature>
<sequence length="797" mass="84845">MSGGVRGLVVSARYRLDEHIGQGGMGRVWRAVDEILDRPVAVKEMRIDGLDPEDARTRRERTLREARATARIDHPNVVRVYDVVDEGERLWIVMELVDGRSLEQVLVEDGPLGVDAVAGIGRGLAEALRPVHGGGVLHRDIKPGNVMLERAGRRRVMLTDFGIAAIQDTTALTMVGMLVGSPDYMAPERVAGRPQGPPSDLWSLGTTLCAALGGRSPFSRDTTLATLHAVLYEEPQLPPEADWLTPLLTRLLAKEPEDRPDLDAILEALARPAPTPAPAPVPNQHPRTPTLDIGLHRPPAHPPEPADAPPQRPAATPPSTPPAAPPSSTPPRATPSSTPPRATPPSTPPRVTSSSTPPRATPPVLPSVVAPSEGPTRIPSGRASASPSERAPASPGERAPASPGERASGSTSRSRSVGRSEGWTEGRSEGRTEGRSEGRSEGLSKSPPGGLSEGREEGREEDRAGGWPEGRYGGRAKSSSEGRTRSPSEGRAQSSSEGRTQSSSEGRTQSSSEGWPKSSSEGRTQSSSEGRPKSSSGSRPNGSFGSFERRSEYVSETPAGRPSAIPSEAPTEPSAPRGNDLLGPPAPAAGPRPKRRRVTLLAAGGALAAGLAVALALTLPGNDSPGGAPTATSRPPTVEGTSRPPATEQTLPPGSRREAGYAWVPPKGWERVVKTASEVHYTSPDGTQELVAQSALAKDDLLATWKKAERDAHQGQDYEKIRLGRTTFRGRPAVVWEYLFTLKGARWHAELLGFEQGTQSYQIGTWYQPQTETRARKTYEQVKKTFTVLQRSPSGTN</sequence>
<dbReference type="RefSeq" id="WP_324769971.1">
    <property type="nucleotide sequence ID" value="NZ_BAAATS010000030.1"/>
</dbReference>
<keyword evidence="4 7" id="KW-0547">Nucleotide-binding</keyword>
<evidence type="ECO:0000256" key="6">
    <source>
        <dbReference type="ARBA" id="ARBA00022840"/>
    </source>
</evidence>
<dbReference type="Gene3D" id="1.10.510.10">
    <property type="entry name" value="Transferase(Phosphotransferase) domain 1"/>
    <property type="match status" value="1"/>
</dbReference>
<evidence type="ECO:0000256" key="8">
    <source>
        <dbReference type="SAM" id="MobiDB-lite"/>
    </source>
</evidence>
<keyword evidence="2" id="KW-0723">Serine/threonine-protein kinase</keyword>
<gene>
    <name evidence="10" type="ORF">OKJ48_19615</name>
</gene>
<feature type="compositionally biased region" description="Basic and acidic residues" evidence="8">
    <location>
        <begin position="453"/>
        <end position="464"/>
    </location>
</feature>
<evidence type="ECO:0000256" key="3">
    <source>
        <dbReference type="ARBA" id="ARBA00022679"/>
    </source>
</evidence>
<keyword evidence="3" id="KW-0808">Transferase</keyword>
<organism evidence="10 11">
    <name type="scientific">Streptomyces kunmingensis</name>
    <dbReference type="NCBI Taxonomy" id="68225"/>
    <lineage>
        <taxon>Bacteria</taxon>
        <taxon>Bacillati</taxon>
        <taxon>Actinomycetota</taxon>
        <taxon>Actinomycetes</taxon>
        <taxon>Kitasatosporales</taxon>
        <taxon>Streptomycetaceae</taxon>
        <taxon>Streptomyces</taxon>
    </lineage>
</organism>
<dbReference type="Gene3D" id="3.30.200.20">
    <property type="entry name" value="Phosphorylase Kinase, domain 1"/>
    <property type="match status" value="1"/>
</dbReference>
<keyword evidence="11" id="KW-1185">Reference proteome</keyword>
<evidence type="ECO:0000313" key="10">
    <source>
        <dbReference type="EMBL" id="MEB3962444.1"/>
    </source>
</evidence>
<evidence type="ECO:0000313" key="11">
    <source>
        <dbReference type="Proteomes" id="UP001352223"/>
    </source>
</evidence>
<dbReference type="InterPro" id="IPR000719">
    <property type="entry name" value="Prot_kinase_dom"/>
</dbReference>
<feature type="compositionally biased region" description="Low complexity" evidence="8">
    <location>
        <begin position="379"/>
        <end position="397"/>
    </location>
</feature>
<accession>A0ABU6CCJ5</accession>
<dbReference type="SMART" id="SM00220">
    <property type="entry name" value="S_TKc"/>
    <property type="match status" value="1"/>
</dbReference>
<evidence type="ECO:0000259" key="9">
    <source>
        <dbReference type="PROSITE" id="PS50011"/>
    </source>
</evidence>
<dbReference type="PROSITE" id="PS50011">
    <property type="entry name" value="PROTEIN_KINASE_DOM"/>
    <property type="match status" value="1"/>
</dbReference>
<name>A0ABU6CCJ5_9ACTN</name>
<feature type="compositionally biased region" description="Low complexity" evidence="8">
    <location>
        <begin position="349"/>
        <end position="358"/>
    </location>
</feature>
<feature type="region of interest" description="Disordered" evidence="8">
    <location>
        <begin position="618"/>
        <end position="661"/>
    </location>
</feature>
<dbReference type="Pfam" id="PF00069">
    <property type="entry name" value="Pkinase"/>
    <property type="match status" value="1"/>
</dbReference>
<feature type="compositionally biased region" description="Low complexity" evidence="8">
    <location>
        <begin position="404"/>
        <end position="421"/>
    </location>
</feature>
<feature type="region of interest" description="Disordered" evidence="8">
    <location>
        <begin position="272"/>
        <end position="597"/>
    </location>
</feature>
<dbReference type="PANTHER" id="PTHR43289">
    <property type="entry name" value="MITOGEN-ACTIVATED PROTEIN KINASE KINASE KINASE 20-RELATED"/>
    <property type="match status" value="1"/>
</dbReference>
<feature type="binding site" evidence="7">
    <location>
        <position position="43"/>
    </location>
    <ligand>
        <name>ATP</name>
        <dbReference type="ChEBI" id="CHEBI:30616"/>
    </ligand>
</feature>
<dbReference type="PROSITE" id="PS00108">
    <property type="entry name" value="PROTEIN_KINASE_ST"/>
    <property type="match status" value="1"/>
</dbReference>
<evidence type="ECO:0000256" key="5">
    <source>
        <dbReference type="ARBA" id="ARBA00022777"/>
    </source>
</evidence>
<feature type="compositionally biased region" description="Basic and acidic residues" evidence="8">
    <location>
        <begin position="478"/>
        <end position="488"/>
    </location>
</feature>
<protein>
    <recommendedName>
        <fullName evidence="1">non-specific serine/threonine protein kinase</fullName>
        <ecNumber evidence="1">2.7.11.1</ecNumber>
    </recommendedName>
</protein>
<keyword evidence="5 10" id="KW-0418">Kinase</keyword>
<dbReference type="Proteomes" id="UP001352223">
    <property type="component" value="Unassembled WGS sequence"/>
</dbReference>
<dbReference type="EC" id="2.7.11.1" evidence="1"/>
<dbReference type="InterPro" id="IPR008271">
    <property type="entry name" value="Ser/Thr_kinase_AS"/>
</dbReference>
<comment type="caution">
    <text evidence="10">The sequence shown here is derived from an EMBL/GenBank/DDBJ whole genome shotgun (WGS) entry which is preliminary data.</text>
</comment>
<dbReference type="PANTHER" id="PTHR43289:SF6">
    <property type="entry name" value="SERINE_THREONINE-PROTEIN KINASE NEKL-3"/>
    <property type="match status" value="1"/>
</dbReference>
<feature type="compositionally biased region" description="Pro residues" evidence="8">
    <location>
        <begin position="300"/>
        <end position="348"/>
    </location>
</feature>
<dbReference type="EMBL" id="JAOZYB010000146">
    <property type="protein sequence ID" value="MEB3962444.1"/>
    <property type="molecule type" value="Genomic_DNA"/>
</dbReference>
<dbReference type="PRINTS" id="PR01217">
    <property type="entry name" value="PRICHEXTENSN"/>
</dbReference>
<dbReference type="GO" id="GO:0016301">
    <property type="term" value="F:kinase activity"/>
    <property type="evidence" value="ECO:0007669"/>
    <property type="project" value="UniProtKB-KW"/>
</dbReference>
<proteinExistence type="predicted"/>
<feature type="compositionally biased region" description="Pro residues" evidence="8">
    <location>
        <begin position="273"/>
        <end position="283"/>
    </location>
</feature>
<evidence type="ECO:0000256" key="1">
    <source>
        <dbReference type="ARBA" id="ARBA00012513"/>
    </source>
</evidence>
<dbReference type="InterPro" id="IPR011009">
    <property type="entry name" value="Kinase-like_dom_sf"/>
</dbReference>